<reference evidence="10" key="1">
    <citation type="submission" date="2016-10" db="EMBL/GenBank/DDBJ databases">
        <authorList>
            <person name="Varghese N."/>
            <person name="Submissions S."/>
        </authorList>
    </citation>
    <scope>NUCLEOTIDE SEQUENCE [LARGE SCALE GENOMIC DNA]</scope>
    <source>
        <strain evidence="10">DSM 45789</strain>
    </source>
</reference>
<evidence type="ECO:0000256" key="4">
    <source>
        <dbReference type="ARBA" id="ARBA00022833"/>
    </source>
</evidence>
<feature type="coiled-coil region" evidence="7">
    <location>
        <begin position="27"/>
        <end position="54"/>
    </location>
</feature>
<feature type="domain" description="Peptidase M3A/M3B catalytic" evidence="8">
    <location>
        <begin position="156"/>
        <end position="554"/>
    </location>
</feature>
<dbReference type="PANTHER" id="PTHR34217:SF1">
    <property type="entry name" value="CARBOXYPEPTIDASE 1"/>
    <property type="match status" value="1"/>
</dbReference>
<evidence type="ECO:0000256" key="5">
    <source>
        <dbReference type="ARBA" id="ARBA00023049"/>
    </source>
</evidence>
<keyword evidence="5 6" id="KW-0482">Metalloprotease</keyword>
<keyword evidence="3 6" id="KW-0378">Hydrolase</keyword>
<dbReference type="Proteomes" id="UP000198660">
    <property type="component" value="Unassembled WGS sequence"/>
</dbReference>
<dbReference type="Gene3D" id="1.10.1370.30">
    <property type="match status" value="1"/>
</dbReference>
<evidence type="ECO:0000256" key="3">
    <source>
        <dbReference type="ARBA" id="ARBA00022801"/>
    </source>
</evidence>
<keyword evidence="4 6" id="KW-0862">Zinc</keyword>
<dbReference type="InterPro" id="IPR001567">
    <property type="entry name" value="Pept_M3A_M3B_dom"/>
</dbReference>
<protein>
    <submittedName>
        <fullName evidence="9">Peptidyl-dipeptidase A</fullName>
    </submittedName>
</protein>
<evidence type="ECO:0000256" key="1">
    <source>
        <dbReference type="ARBA" id="ARBA00022670"/>
    </source>
</evidence>
<dbReference type="GO" id="GO:0006508">
    <property type="term" value="P:proteolysis"/>
    <property type="evidence" value="ECO:0007669"/>
    <property type="project" value="UniProtKB-KW"/>
</dbReference>
<evidence type="ECO:0000256" key="2">
    <source>
        <dbReference type="ARBA" id="ARBA00022723"/>
    </source>
</evidence>
<keyword evidence="10" id="KW-1185">Reference proteome</keyword>
<comment type="cofactor">
    <cofactor evidence="6">
        <name>Zn(2+)</name>
        <dbReference type="ChEBI" id="CHEBI:29105"/>
    </cofactor>
    <text evidence="6">Binds 1 zinc ion.</text>
</comment>
<accession>A0A1I6UAW9</accession>
<dbReference type="InterPro" id="IPR001333">
    <property type="entry name" value="Peptidase_M32_Taq"/>
</dbReference>
<keyword evidence="7" id="KW-0175">Coiled coil</keyword>
<dbReference type="Pfam" id="PF01432">
    <property type="entry name" value="Peptidase_M3"/>
    <property type="match status" value="1"/>
</dbReference>
<evidence type="ECO:0000256" key="7">
    <source>
        <dbReference type="SAM" id="Coils"/>
    </source>
</evidence>
<sequence length="570" mass="66296">MGFIDAKGATQIIYKPIDHDKGGKVVAKHTEKLITDLTNQMSEAEKKVMEAYWQAATAGEKKAEENNSHALKEWKAIVSDPKIYQQLQDCKKEGVSNPILARQVELLLLEFMENQASKEEIAEILRLETEIKSTFVHFRANDQGKKVTNNELTAMLKSEKDTYRRKEIWKASKEIGRLVADNIRELVRRRNEVARKQGLRDYYAMSLTLQELNEEKLFQLLAELKEQTDQPYTEIKKEMDQVIAARYLYLRPEGVRPWHYEDPFFQEAPMVFDVNIDEVFADHKLEELAERTFQEMGFAVQGILDQSDLYERDRKSPYAFCIDIDRKGDTRILCNLQSNAYWMNTLLHELGHGVYQINVNPELPFLLRKATHPSSTEAIALMMEQLGKSPTWLSHIVGVETSALEKMTEPLAKQMKLSQLISVRWCLVMIHFERELYLDPDQDLNRLWWDLVEQFQFVPRPEGRDEPDWAAKVHLGAFPVYYQNYLLGELTASQLLATVSKEFPKKDHPLVENEAVGGFLKDRFFREGARYRWDELIEQATGEKLNPEYFVSQFVENVSNDEEKQVASKK</sequence>
<proteinExistence type="inferred from homology"/>
<evidence type="ECO:0000259" key="8">
    <source>
        <dbReference type="Pfam" id="PF01432"/>
    </source>
</evidence>
<comment type="similarity">
    <text evidence="6">Belongs to the peptidase M3 family.</text>
</comment>
<dbReference type="GO" id="GO:0004181">
    <property type="term" value="F:metallocarboxypeptidase activity"/>
    <property type="evidence" value="ECO:0007669"/>
    <property type="project" value="InterPro"/>
</dbReference>
<dbReference type="RefSeq" id="WP_176392130.1">
    <property type="nucleotide sequence ID" value="NZ_FPAA01000015.1"/>
</dbReference>
<dbReference type="GO" id="GO:0004222">
    <property type="term" value="F:metalloendopeptidase activity"/>
    <property type="evidence" value="ECO:0007669"/>
    <property type="project" value="InterPro"/>
</dbReference>
<organism evidence="9 10">
    <name type="scientific">Marininema halotolerans</name>
    <dbReference type="NCBI Taxonomy" id="1155944"/>
    <lineage>
        <taxon>Bacteria</taxon>
        <taxon>Bacillati</taxon>
        <taxon>Bacillota</taxon>
        <taxon>Bacilli</taxon>
        <taxon>Bacillales</taxon>
        <taxon>Thermoactinomycetaceae</taxon>
        <taxon>Marininema</taxon>
    </lineage>
</organism>
<evidence type="ECO:0000313" key="9">
    <source>
        <dbReference type="EMBL" id="SFS98544.1"/>
    </source>
</evidence>
<dbReference type="PANTHER" id="PTHR34217">
    <property type="entry name" value="METAL-DEPENDENT CARBOXYPEPTIDASE"/>
    <property type="match status" value="1"/>
</dbReference>
<dbReference type="SUPFAM" id="SSF55486">
    <property type="entry name" value="Metalloproteases ('zincins'), catalytic domain"/>
    <property type="match status" value="1"/>
</dbReference>
<dbReference type="GO" id="GO:0046872">
    <property type="term" value="F:metal ion binding"/>
    <property type="evidence" value="ECO:0007669"/>
    <property type="project" value="UniProtKB-UniRule"/>
</dbReference>
<dbReference type="AlphaFoldDB" id="A0A1I6UAW9"/>
<evidence type="ECO:0000256" key="6">
    <source>
        <dbReference type="RuleBase" id="RU003435"/>
    </source>
</evidence>
<keyword evidence="2 6" id="KW-0479">Metal-binding</keyword>
<dbReference type="EMBL" id="FPAA01000015">
    <property type="protein sequence ID" value="SFS98544.1"/>
    <property type="molecule type" value="Genomic_DNA"/>
</dbReference>
<keyword evidence="1 6" id="KW-0645">Protease</keyword>
<name>A0A1I6UAW9_9BACL</name>
<gene>
    <name evidence="9" type="ORF">SAMN05444972_1154</name>
</gene>
<evidence type="ECO:0000313" key="10">
    <source>
        <dbReference type="Proteomes" id="UP000198660"/>
    </source>
</evidence>